<proteinExistence type="predicted"/>
<comment type="caution">
    <text evidence="1">The sequence shown here is derived from an EMBL/GenBank/DDBJ whole genome shotgun (WGS) entry which is preliminary data.</text>
</comment>
<dbReference type="Proteomes" id="UP000078240">
    <property type="component" value="Unassembled WGS sequence"/>
</dbReference>
<gene>
    <name evidence="1" type="ORF">VFPBJ_05442</name>
    <name evidence="2" type="ORF">VFPFJ_07208</name>
</gene>
<accession>A0A179GPK6</accession>
<evidence type="ECO:0000313" key="3">
    <source>
        <dbReference type="Proteomes" id="UP000078240"/>
    </source>
</evidence>
<dbReference type="Proteomes" id="UP000078340">
    <property type="component" value="Unassembled WGS sequence"/>
</dbReference>
<sequence length="139" mass="15123">MACQARRNWESLSLGPRVMCVAALTRTPEGDAAPARMGPSHPMSTFDDLVYQAITLPQHMRERPSLTASAVSLNRHDTTTPSGAAGTWDSVAGPTSRYLISNVRRGLELVPLRSPGAAKSRVSCRRRPAHGAGRRRCCW</sequence>
<dbReference type="EMBL" id="LSBI01000006">
    <property type="protein sequence ID" value="OAQ88743.1"/>
    <property type="molecule type" value="Genomic_DNA"/>
</dbReference>
<reference evidence="1 3" key="1">
    <citation type="submission" date="2016-01" db="EMBL/GenBank/DDBJ databases">
        <title>Biosynthesis of antibiotic leucinostatins and their inhibition on Phytophthora in bio-control Purpureocillium lilacinum.</title>
        <authorList>
            <person name="Wang G."/>
            <person name="Liu Z."/>
            <person name="Lin R."/>
            <person name="Li E."/>
            <person name="Mao Z."/>
            <person name="Ling J."/>
            <person name="Yin W."/>
            <person name="Xie B."/>
        </authorList>
    </citation>
    <scope>NUCLEOTIDE SEQUENCE [LARGE SCALE GENOMIC DNA]</scope>
    <source>
        <strain evidence="1">PLBJ-1</strain>
        <strain evidence="2">PLFJ-1</strain>
    </source>
</reference>
<evidence type="ECO:0000313" key="1">
    <source>
        <dbReference type="EMBL" id="OAQ79857.1"/>
    </source>
</evidence>
<organism evidence="1 3">
    <name type="scientific">Purpureocillium lilacinum</name>
    <name type="common">Paecilomyces lilacinus</name>
    <dbReference type="NCBI Taxonomy" id="33203"/>
    <lineage>
        <taxon>Eukaryota</taxon>
        <taxon>Fungi</taxon>
        <taxon>Dikarya</taxon>
        <taxon>Ascomycota</taxon>
        <taxon>Pezizomycotina</taxon>
        <taxon>Sordariomycetes</taxon>
        <taxon>Hypocreomycetidae</taxon>
        <taxon>Hypocreales</taxon>
        <taxon>Ophiocordycipitaceae</taxon>
        <taxon>Purpureocillium</taxon>
    </lineage>
</organism>
<protein>
    <submittedName>
        <fullName evidence="1">Uncharacterized protein</fullName>
    </submittedName>
</protein>
<dbReference type="AlphaFoldDB" id="A0A179GPK6"/>
<evidence type="ECO:0000313" key="2">
    <source>
        <dbReference type="EMBL" id="OAQ88743.1"/>
    </source>
</evidence>
<name>A0A179GPK6_PURLI</name>
<dbReference type="EMBL" id="LSBH01000004">
    <property type="protein sequence ID" value="OAQ79857.1"/>
    <property type="molecule type" value="Genomic_DNA"/>
</dbReference>